<organism evidence="2">
    <name type="scientific">viral metagenome</name>
    <dbReference type="NCBI Taxonomy" id="1070528"/>
    <lineage>
        <taxon>unclassified sequences</taxon>
        <taxon>metagenomes</taxon>
        <taxon>organismal metagenomes</taxon>
    </lineage>
</organism>
<feature type="transmembrane region" description="Helical" evidence="1">
    <location>
        <begin position="14"/>
        <end position="35"/>
    </location>
</feature>
<accession>A0A6C0IBK3</accession>
<dbReference type="AlphaFoldDB" id="A0A6C0IBK3"/>
<feature type="transmembrane region" description="Helical" evidence="1">
    <location>
        <begin position="42"/>
        <end position="68"/>
    </location>
</feature>
<keyword evidence="1" id="KW-1133">Transmembrane helix</keyword>
<feature type="transmembrane region" description="Helical" evidence="1">
    <location>
        <begin position="113"/>
        <end position="134"/>
    </location>
</feature>
<feature type="transmembrane region" description="Helical" evidence="1">
    <location>
        <begin position="180"/>
        <end position="198"/>
    </location>
</feature>
<protein>
    <submittedName>
        <fullName evidence="2">Uncharacterized protein</fullName>
    </submittedName>
</protein>
<dbReference type="EMBL" id="MN740152">
    <property type="protein sequence ID" value="QHT89746.1"/>
    <property type="molecule type" value="Genomic_DNA"/>
</dbReference>
<keyword evidence="1" id="KW-0812">Transmembrane</keyword>
<feature type="transmembrane region" description="Helical" evidence="1">
    <location>
        <begin position="154"/>
        <end position="174"/>
    </location>
</feature>
<evidence type="ECO:0000313" key="2">
    <source>
        <dbReference type="EMBL" id="QHT89746.1"/>
    </source>
</evidence>
<sequence>MPNPQSIILNLREYIFLSLKELPIITSVGPLFLGITQGNMNLLMLAFGCAIIAPAGAGIVGGLLGYLLSFIDSKIKSDGSYWKLPLSDVTPLLPQVAEGARNSNMLVSVTPTYWFTIMFFFFGYLVQNAISLYIEEPRANADPEKVNNRKSQSIISLIMITILGIFTAAAKTALQGGETLLGIIMASLTGTILAYFWFHFLKRCGAGRLEDVFGIQARILPESSTANKPIVCLSD</sequence>
<keyword evidence="1" id="KW-0472">Membrane</keyword>
<evidence type="ECO:0000256" key="1">
    <source>
        <dbReference type="SAM" id="Phobius"/>
    </source>
</evidence>
<proteinExistence type="predicted"/>
<name>A0A6C0IBK3_9ZZZZ</name>
<reference evidence="2" key="1">
    <citation type="journal article" date="2020" name="Nature">
        <title>Giant virus diversity and host interactions through global metagenomics.</title>
        <authorList>
            <person name="Schulz F."/>
            <person name="Roux S."/>
            <person name="Paez-Espino D."/>
            <person name="Jungbluth S."/>
            <person name="Walsh D.A."/>
            <person name="Denef V.J."/>
            <person name="McMahon K.D."/>
            <person name="Konstantinidis K.T."/>
            <person name="Eloe-Fadrosh E.A."/>
            <person name="Kyrpides N.C."/>
            <person name="Woyke T."/>
        </authorList>
    </citation>
    <scope>NUCLEOTIDE SEQUENCE</scope>
    <source>
        <strain evidence="2">GVMAG-M-3300023184-62</strain>
    </source>
</reference>